<feature type="compositionally biased region" description="Polar residues" evidence="1">
    <location>
        <begin position="336"/>
        <end position="354"/>
    </location>
</feature>
<evidence type="ECO:0000313" key="2">
    <source>
        <dbReference type="EMBL" id="MEQ2306055.1"/>
    </source>
</evidence>
<feature type="region of interest" description="Disordered" evidence="1">
    <location>
        <begin position="922"/>
        <end position="971"/>
    </location>
</feature>
<feature type="compositionally biased region" description="Polar residues" evidence="1">
    <location>
        <begin position="141"/>
        <end position="153"/>
    </location>
</feature>
<feature type="region of interest" description="Disordered" evidence="1">
    <location>
        <begin position="1154"/>
        <end position="1190"/>
    </location>
</feature>
<feature type="region of interest" description="Disordered" evidence="1">
    <location>
        <begin position="1383"/>
        <end position="1414"/>
    </location>
</feature>
<organism evidence="2 3">
    <name type="scientific">Ameca splendens</name>
    <dbReference type="NCBI Taxonomy" id="208324"/>
    <lineage>
        <taxon>Eukaryota</taxon>
        <taxon>Metazoa</taxon>
        <taxon>Chordata</taxon>
        <taxon>Craniata</taxon>
        <taxon>Vertebrata</taxon>
        <taxon>Euteleostomi</taxon>
        <taxon>Actinopterygii</taxon>
        <taxon>Neopterygii</taxon>
        <taxon>Teleostei</taxon>
        <taxon>Neoteleostei</taxon>
        <taxon>Acanthomorphata</taxon>
        <taxon>Ovalentaria</taxon>
        <taxon>Atherinomorphae</taxon>
        <taxon>Cyprinodontiformes</taxon>
        <taxon>Goodeidae</taxon>
        <taxon>Ameca</taxon>
    </lineage>
</organism>
<feature type="compositionally biased region" description="Polar residues" evidence="1">
    <location>
        <begin position="504"/>
        <end position="523"/>
    </location>
</feature>
<feature type="region of interest" description="Disordered" evidence="1">
    <location>
        <begin position="424"/>
        <end position="479"/>
    </location>
</feature>
<feature type="region of interest" description="Disordered" evidence="1">
    <location>
        <begin position="1085"/>
        <end position="1138"/>
    </location>
</feature>
<feature type="compositionally biased region" description="Low complexity" evidence="1">
    <location>
        <begin position="27"/>
        <end position="38"/>
    </location>
</feature>
<protein>
    <submittedName>
        <fullName evidence="2">Uncharacterized protein</fullName>
    </submittedName>
</protein>
<feature type="compositionally biased region" description="Polar residues" evidence="1">
    <location>
        <begin position="1506"/>
        <end position="1517"/>
    </location>
</feature>
<feature type="compositionally biased region" description="Polar residues" evidence="1">
    <location>
        <begin position="645"/>
        <end position="657"/>
    </location>
</feature>
<feature type="region of interest" description="Disordered" evidence="1">
    <location>
        <begin position="1255"/>
        <end position="1348"/>
    </location>
</feature>
<name>A0ABV0ZIV3_9TELE</name>
<dbReference type="Proteomes" id="UP001469553">
    <property type="component" value="Unassembled WGS sequence"/>
</dbReference>
<feature type="region of interest" description="Disordered" evidence="1">
    <location>
        <begin position="136"/>
        <end position="164"/>
    </location>
</feature>
<feature type="region of interest" description="Disordered" evidence="1">
    <location>
        <begin position="1506"/>
        <end position="1548"/>
    </location>
</feature>
<feature type="compositionally biased region" description="Polar residues" evidence="1">
    <location>
        <begin position="1087"/>
        <end position="1129"/>
    </location>
</feature>
<feature type="compositionally biased region" description="Pro residues" evidence="1">
    <location>
        <begin position="1750"/>
        <end position="1760"/>
    </location>
</feature>
<feature type="compositionally biased region" description="Polar residues" evidence="1">
    <location>
        <begin position="958"/>
        <end position="971"/>
    </location>
</feature>
<feature type="compositionally biased region" description="Basic and acidic residues" evidence="1">
    <location>
        <begin position="942"/>
        <end position="956"/>
    </location>
</feature>
<evidence type="ECO:0000313" key="3">
    <source>
        <dbReference type="Proteomes" id="UP001469553"/>
    </source>
</evidence>
<feature type="region of interest" description="Disordered" evidence="1">
    <location>
        <begin position="1624"/>
        <end position="1643"/>
    </location>
</feature>
<proteinExistence type="predicted"/>
<accession>A0ABV0ZIV3</accession>
<feature type="compositionally biased region" description="Low complexity" evidence="1">
    <location>
        <begin position="1388"/>
        <end position="1405"/>
    </location>
</feature>
<feature type="region of interest" description="Disordered" evidence="1">
    <location>
        <begin position="1681"/>
        <end position="1838"/>
    </location>
</feature>
<feature type="region of interest" description="Disordered" evidence="1">
    <location>
        <begin position="323"/>
        <end position="354"/>
    </location>
</feature>
<keyword evidence="3" id="KW-1185">Reference proteome</keyword>
<sequence length="1838" mass="201149">MSTSDAAELELRVGGGGGGETETPQCTAASPAGTTTASEHQGTFVGRFPHANQNCGKTAAEHHPPAFRQEENHEVLTSPADSLRKDKAYHWGHSEVQFEISPDSIFITRVFLRLSKPKLRLEKTLEPWLGQHPSLVESRSAETNHSTLQVNGKTSSNSSIETTSLSPSSETILFPAKKKEELIKVVNHDLGITRNLSRTHFLSNGSSGACEHNDLCRLPCESQPRHCPGSLTRTKADIKHQTNLENHSHFGNHSEAPVPMLSSTMVTVLAPQWSGLLRRTKRIDGTGYSEAQGDLQDVVNTSPNHQGIQGTWNQHGVKNVLTDGSNIPRRVPLLGTRSNTAGWSSKSDPSSLDFNTKKDMIQTVSLDSGALSPSATSQMSWSPLALNSNEQRNPQMDLQGRQPSLSSKPTTSSLLLSFRRFNSNNTNSSQIPDLPEIKSSSQSSSLHNHRPKPILSPSSVSYRTAETGPVLSPVGSNHRERNMSDKFLFLTSPTNIKMKDNSFTQQSQPVQMTQTSFSSSKPQLQGKGPLDRQQNCENSDNTNPFSESDISPTRYFQYDHSAPLKTHTLPKRTNLKSTSWWKQVSQEGSSPIVKNTNNNDYQKPDSPSLIDNKRLGTYMSSYSDNNNTPELVWKENMNLSLKTLSPESEKAANQQHGLNLDNRESQRPQSMPDCCSALKLGTVSAQTTTRHTNVPDKDDERKTLFTAHVPAPTLFTPMTSNPPADHFGKYSGSPPKTTTAPTSQNNMDTQKLTKLPLFHDYTTTPSSQPHAFLAMSDHSSGPNTKNTFSFQSHQVSSNTNIYSSSASTSKFTSKSNVTPLGFKRGYVCLPKPFHSKPVTSLIPTVNTFNKTRGSSLSTTPTTSSATPPRSPSTLSPPVVPAITSPISITASSLLTPPATPLISSPTSEPTPPKLKSIVYNSLEREPKKHGKRDRRVTWQDSVDGHCSDSVSVERPDPSQVQANSPASTKLSLGSSSIFSYQCSGSQEGGGSPVCAPDHKTFNIQEGKGGKYRSLSSDCAEIVTREYDKIKHTVGDTIISDQGKHCPSTTRQERGMSVESGTVQCRYSTPLSLPLDFPSGYKHRYSTPPYSTLMSTRQTQGESKTSPQTFPISQPSLSTHTPQPSSNADQYVSKCKPPLSPVRPSQIFSIPILSGTAQQGSSKGSLSDTGGVNRNTLQDHTQDQPNSQIQLLDNRIHITSQSLKEDEKHSFSSTYVTETLVYRIKSKADTATEALKNTKPTSSQHNTNTFVSVETEFNQQPHSAPSKATVEQSCRLSDQIPTDGRPTKSELSLDEPNNTSMKESVLSKNRFCSVEVNNEQSPKKSRFGIKRSISTPSSSLSRSESERVTKSYNKVDQMFNKLKQKFSSRRTEDDLSFPWKWKRTSQTPSISGSSDKSSVSDVSADSTKTLEDRTQEKEMALKDNAVKTEDTKRQIDNRYILIPALSVGETKADNDLSVWSESAVQETDPNYCAAQQSKLHLTVHGPVEQFDLYENSGTKCTATSLSCSDHSVDGSLSPNAAYPSQCKKSTPSPRSPFSPFSSLSPVSPFSTAEMSDDNVFYSPKLQRRRESLSPFEPREGIRLGVSRRSRASTGPPTPSPGKDKEPFTSSYADLKYGIEPGRSFSVSSVLSSRPPRPGRISTGTRFMSVGDLSQPALSCASNSSELHQWSITPAEVGQFYTQPDHDPHMSHFPYDDGRRSRSLPRSLTQCLAKWSSGVPPSQSSTGTPSKPGLIRSPSINICHFSWDTEGPPTPPPTPPLSPVIRRMSKPPSLPSPTFPSSPEAVEQADSQSSRAHRPSRGYVSSLDTFEESSDSSSDTTTDDEYYIDSEEDGGKETEL</sequence>
<feature type="region of interest" description="Disordered" evidence="1">
    <location>
        <begin position="588"/>
        <end position="612"/>
    </location>
</feature>
<evidence type="ECO:0000256" key="1">
    <source>
        <dbReference type="SAM" id="MobiDB-lite"/>
    </source>
</evidence>
<feature type="region of interest" description="Disordered" evidence="1">
    <location>
        <begin position="645"/>
        <end position="671"/>
    </location>
</feature>
<feature type="region of interest" description="Disordered" evidence="1">
    <location>
        <begin position="1"/>
        <end position="39"/>
    </location>
</feature>
<feature type="compositionally biased region" description="Polar residues" evidence="1">
    <location>
        <begin position="532"/>
        <end position="551"/>
    </location>
</feature>
<reference evidence="2 3" key="1">
    <citation type="submission" date="2021-06" db="EMBL/GenBank/DDBJ databases">
        <authorList>
            <person name="Palmer J.M."/>
        </authorList>
    </citation>
    <scope>NUCLEOTIDE SEQUENCE [LARGE SCALE GENOMIC DNA]</scope>
    <source>
        <strain evidence="2 3">AS_MEX2019</strain>
        <tissue evidence="2">Muscle</tissue>
    </source>
</reference>
<feature type="region of interest" description="Disordered" evidence="1">
    <location>
        <begin position="1041"/>
        <end position="1060"/>
    </location>
</feature>
<feature type="compositionally biased region" description="Polar residues" evidence="1">
    <location>
        <begin position="1717"/>
        <end position="1727"/>
    </location>
</feature>
<feature type="compositionally biased region" description="Acidic residues" evidence="1">
    <location>
        <begin position="1819"/>
        <end position="1830"/>
    </location>
</feature>
<feature type="compositionally biased region" description="Basic and acidic residues" evidence="1">
    <location>
        <begin position="1682"/>
        <end position="1698"/>
    </location>
</feature>
<feature type="compositionally biased region" description="Low complexity" evidence="1">
    <location>
        <begin position="1331"/>
        <end position="1341"/>
    </location>
</feature>
<feature type="compositionally biased region" description="Polar residues" evidence="1">
    <location>
        <begin position="588"/>
        <end position="601"/>
    </location>
</feature>
<feature type="compositionally biased region" description="Low complexity" evidence="1">
    <location>
        <begin position="154"/>
        <end position="164"/>
    </location>
</feature>
<feature type="compositionally biased region" description="Low complexity" evidence="1">
    <location>
        <begin position="851"/>
        <end position="878"/>
    </location>
</feature>
<feature type="region of interest" description="Disordered" evidence="1">
    <location>
        <begin position="848"/>
        <end position="878"/>
    </location>
</feature>
<gene>
    <name evidence="2" type="ORF">AMECASPLE_004115</name>
</gene>
<feature type="compositionally biased region" description="Low complexity" evidence="1">
    <location>
        <begin position="1528"/>
        <end position="1548"/>
    </location>
</feature>
<feature type="region of interest" description="Disordered" evidence="1">
    <location>
        <begin position="504"/>
        <end position="551"/>
    </location>
</feature>
<dbReference type="EMBL" id="JAHRIP010066004">
    <property type="protein sequence ID" value="MEQ2306055.1"/>
    <property type="molecule type" value="Genomic_DNA"/>
</dbReference>
<feature type="compositionally biased region" description="Basic and acidic residues" evidence="1">
    <location>
        <begin position="1567"/>
        <end position="1580"/>
    </location>
</feature>
<feature type="region of interest" description="Disordered" evidence="1">
    <location>
        <begin position="1560"/>
        <end position="1607"/>
    </location>
</feature>
<comment type="caution">
    <text evidence="2">The sequence shown here is derived from an EMBL/GenBank/DDBJ whole genome shotgun (WGS) entry which is preliminary data.</text>
</comment>
<feature type="compositionally biased region" description="Polar residues" evidence="1">
    <location>
        <begin position="1268"/>
        <end position="1279"/>
    </location>
</feature>